<dbReference type="InterPro" id="IPR029209">
    <property type="entry name" value="DML1/Misato_tubulin"/>
</dbReference>
<evidence type="ECO:0000256" key="5">
    <source>
        <dbReference type="ARBA" id="ARBA00022030"/>
    </source>
</evidence>
<evidence type="ECO:0000256" key="6">
    <source>
        <dbReference type="ARBA" id="ARBA00023128"/>
    </source>
</evidence>
<comment type="caution">
    <text evidence="9">The sequence shown here is derived from an EMBL/GenBank/DDBJ whole genome shotgun (WGS) entry which is preliminary data.</text>
</comment>
<evidence type="ECO:0000313" key="10">
    <source>
        <dbReference type="Proteomes" id="UP000788993"/>
    </source>
</evidence>
<reference evidence="9" key="1">
    <citation type="journal article" date="2021" name="Open Biol.">
        <title>Shared evolutionary footprints suggest mitochondrial oxidative damage underlies multiple complex I losses in fungi.</title>
        <authorList>
            <person name="Schikora-Tamarit M.A."/>
            <person name="Marcet-Houben M."/>
            <person name="Nosek J."/>
            <person name="Gabaldon T."/>
        </authorList>
    </citation>
    <scope>NUCLEOTIDE SEQUENCE</scope>
    <source>
        <strain evidence="9">NCAIM Y.01608</strain>
    </source>
</reference>
<comment type="function">
    <text evidence="1">Involved in the partitioning of the mitochondrial organelle and mitochondrial DNA (mtDNA) inheritance.</text>
</comment>
<proteinExistence type="inferred from homology"/>
<feature type="domain" description="DML1/Misato tubulin" evidence="8">
    <location>
        <begin position="112"/>
        <end position="287"/>
    </location>
</feature>
<comment type="similarity">
    <text evidence="3">Belongs to the misato family.</text>
</comment>
<dbReference type="GO" id="GO:0005739">
    <property type="term" value="C:mitochondrion"/>
    <property type="evidence" value="ECO:0007669"/>
    <property type="project" value="UniProtKB-SubCell"/>
</dbReference>
<evidence type="ECO:0000256" key="2">
    <source>
        <dbReference type="ARBA" id="ARBA00004173"/>
    </source>
</evidence>
<reference evidence="9" key="2">
    <citation type="submission" date="2021-01" db="EMBL/GenBank/DDBJ databases">
        <authorList>
            <person name="Schikora-Tamarit M.A."/>
        </authorList>
    </citation>
    <scope>NUCLEOTIDE SEQUENCE</scope>
    <source>
        <strain evidence="9">NCAIM Y.01608</strain>
    </source>
</reference>
<dbReference type="InterPro" id="IPR036525">
    <property type="entry name" value="Tubulin/FtsZ_GTPase_sf"/>
</dbReference>
<evidence type="ECO:0000259" key="7">
    <source>
        <dbReference type="Pfam" id="PF10644"/>
    </source>
</evidence>
<comment type="subcellular location">
    <subcellularLocation>
        <location evidence="2">Mitochondrion</location>
    </subcellularLocation>
</comment>
<dbReference type="InterPro" id="IPR049942">
    <property type="entry name" value="DML1/Misato"/>
</dbReference>
<dbReference type="Proteomes" id="UP000788993">
    <property type="component" value="Unassembled WGS sequence"/>
</dbReference>
<protein>
    <recommendedName>
        <fullName evidence="4">Protein DML1</fullName>
    </recommendedName>
    <alternativeName>
        <fullName evidence="5">Protein dml1</fullName>
    </alternativeName>
</protein>
<keyword evidence="6" id="KW-0496">Mitochondrion</keyword>
<accession>A0A9P8NW43</accession>
<dbReference type="InterPro" id="IPR019605">
    <property type="entry name" value="Misato_II_tubulin-like"/>
</dbReference>
<evidence type="ECO:0000313" key="9">
    <source>
        <dbReference type="EMBL" id="KAH3660595.1"/>
    </source>
</evidence>
<evidence type="ECO:0000256" key="3">
    <source>
        <dbReference type="ARBA" id="ARBA00008507"/>
    </source>
</evidence>
<dbReference type="GO" id="GO:0007005">
    <property type="term" value="P:mitochondrion organization"/>
    <property type="evidence" value="ECO:0007669"/>
    <property type="project" value="InterPro"/>
</dbReference>
<dbReference type="Pfam" id="PF10644">
    <property type="entry name" value="Misat_Tub_SegII"/>
    <property type="match status" value="1"/>
</dbReference>
<keyword evidence="10" id="KW-1185">Reference proteome</keyword>
<organism evidence="9 10">
    <name type="scientific">Ogataea polymorpha</name>
    <dbReference type="NCBI Taxonomy" id="460523"/>
    <lineage>
        <taxon>Eukaryota</taxon>
        <taxon>Fungi</taxon>
        <taxon>Dikarya</taxon>
        <taxon>Ascomycota</taxon>
        <taxon>Saccharomycotina</taxon>
        <taxon>Pichiomycetes</taxon>
        <taxon>Pichiales</taxon>
        <taxon>Pichiaceae</taxon>
        <taxon>Ogataea</taxon>
    </lineage>
</organism>
<dbReference type="AlphaFoldDB" id="A0A9P8NW43"/>
<dbReference type="SUPFAM" id="SSF52490">
    <property type="entry name" value="Tubulin nucleotide-binding domain-like"/>
    <property type="match status" value="1"/>
</dbReference>
<dbReference type="PANTHER" id="PTHR13391">
    <property type="entry name" value="MITOCHONDRIAL DISTRIBUTION REGULATOR MISATO"/>
    <property type="match status" value="1"/>
</dbReference>
<dbReference type="PANTHER" id="PTHR13391:SF0">
    <property type="entry name" value="PROTEIN MISATO HOMOLOG 1"/>
    <property type="match status" value="1"/>
</dbReference>
<evidence type="ECO:0000256" key="4">
    <source>
        <dbReference type="ARBA" id="ARBA00014097"/>
    </source>
</evidence>
<evidence type="ECO:0000259" key="8">
    <source>
        <dbReference type="Pfam" id="PF14881"/>
    </source>
</evidence>
<sequence>MHEVITISVGPHANNIVTHFNNLQEDKLYLAPSLAQNPIDPNVHMEPVAEGSSYTFYPRTVHWEYQNGYGALAQFGVENVDKTGYEVVEQPRVEKNKYQELLDSAQPTKSVLETDRVRYWTDFTRVLYKPRALLSIRNWEYDYKSQVGFLKMHPERKFEGYDVGAAEYKSQPDFVDETLRQTTERCDLVNGMNLVTEVDSAWGGFSDELLADIKDEYAKTSVLTWSLTRDTERLSFERLISRIRASVGLMRNSSLYLPLSTTPPLPKWADAADLWHVSSIQCIPLEFVNGLFAAKPALLIADFVNGLSTTRGQNVVWDITSAPHVFSCRQAYGNKGDHYFAQTAITRGAATKVDFSSLITNGTPTRHCVQYHSSVAFNSSLDSFPSAFSKEEGRTPSLCTLGVTNAPRSWFKHMAALVSRHYRGDESEELKNELETMGEQYVWGYESDDDY</sequence>
<gene>
    <name evidence="9" type="ORF">OGATHE_004927</name>
</gene>
<feature type="domain" description="Misato Segment II tubulin-like" evidence="7">
    <location>
        <begin position="2"/>
        <end position="102"/>
    </location>
</feature>
<name>A0A9P8NW43_9ASCO</name>
<dbReference type="Gene3D" id="3.40.50.1440">
    <property type="entry name" value="Tubulin/FtsZ, GTPase domain"/>
    <property type="match status" value="1"/>
</dbReference>
<dbReference type="Pfam" id="PF14881">
    <property type="entry name" value="Tubulin_3"/>
    <property type="match status" value="1"/>
</dbReference>
<evidence type="ECO:0000256" key="1">
    <source>
        <dbReference type="ARBA" id="ARBA00003757"/>
    </source>
</evidence>
<dbReference type="EMBL" id="JAEUBD010001468">
    <property type="protein sequence ID" value="KAH3660595.1"/>
    <property type="molecule type" value="Genomic_DNA"/>
</dbReference>